<dbReference type="AlphaFoldDB" id="A0A8X7PKB5"/>
<name>A0A8X7PKB5_BRACI</name>
<accession>A0A8X7PKB5</accession>
<sequence length="164" mass="18623">MRRKHETSRKARKDRDGRYVANEALPNADTTRIQAFSFTADVVSEDLFILKPNTIESKNRVSLSGYNLSNSHGRAAIVKAAASGVDGAEPESNEEAPKTVVAAVPVDKLPLESKEAKEKQLLEQRIKMKLAKKIWLHRKRLVRKRKLRKKGRWPPSKMKKLKNV</sequence>
<evidence type="ECO:0000313" key="3">
    <source>
        <dbReference type="Proteomes" id="UP000886595"/>
    </source>
</evidence>
<dbReference type="GO" id="GO:0032544">
    <property type="term" value="P:plastid translation"/>
    <property type="evidence" value="ECO:0007669"/>
    <property type="project" value="TreeGrafter"/>
</dbReference>
<evidence type="ECO:0008006" key="4">
    <source>
        <dbReference type="Google" id="ProtNLM"/>
    </source>
</evidence>
<evidence type="ECO:0000256" key="1">
    <source>
        <dbReference type="SAM" id="MobiDB-lite"/>
    </source>
</evidence>
<dbReference type="GO" id="GO:0009535">
    <property type="term" value="C:chloroplast thylakoid membrane"/>
    <property type="evidence" value="ECO:0007669"/>
    <property type="project" value="TreeGrafter"/>
</dbReference>
<dbReference type="InterPro" id="IPR040307">
    <property type="entry name" value="Ribosomal_cL37"/>
</dbReference>
<proteinExistence type="predicted"/>
<dbReference type="OrthoDB" id="782293at2759"/>
<evidence type="ECO:0000313" key="2">
    <source>
        <dbReference type="EMBL" id="KAG2252143.1"/>
    </source>
</evidence>
<dbReference type="PANTHER" id="PTHR34678">
    <property type="entry name" value="50S RIBOSOMAL PROTEIN 5, CHLOROPLASTIC"/>
    <property type="match status" value="1"/>
</dbReference>
<comment type="caution">
    <text evidence="2">The sequence shown here is derived from an EMBL/GenBank/DDBJ whole genome shotgun (WGS) entry which is preliminary data.</text>
</comment>
<dbReference type="CDD" id="cd23709">
    <property type="entry name" value="Psrp5_CTD"/>
    <property type="match status" value="1"/>
</dbReference>
<dbReference type="PANTHER" id="PTHR34678:SF3">
    <property type="entry name" value="50S RIBOSOMAL PROTEIN 5, CHLOROPLASTIC"/>
    <property type="match status" value="1"/>
</dbReference>
<dbReference type="EMBL" id="JAAMPC010000016">
    <property type="protein sequence ID" value="KAG2252143.1"/>
    <property type="molecule type" value="Genomic_DNA"/>
</dbReference>
<feature type="region of interest" description="Disordered" evidence="1">
    <location>
        <begin position="145"/>
        <end position="164"/>
    </location>
</feature>
<organism evidence="2 3">
    <name type="scientific">Brassica carinata</name>
    <name type="common">Ethiopian mustard</name>
    <name type="synonym">Abyssinian cabbage</name>
    <dbReference type="NCBI Taxonomy" id="52824"/>
    <lineage>
        <taxon>Eukaryota</taxon>
        <taxon>Viridiplantae</taxon>
        <taxon>Streptophyta</taxon>
        <taxon>Embryophyta</taxon>
        <taxon>Tracheophyta</taxon>
        <taxon>Spermatophyta</taxon>
        <taxon>Magnoliopsida</taxon>
        <taxon>eudicotyledons</taxon>
        <taxon>Gunneridae</taxon>
        <taxon>Pentapetalae</taxon>
        <taxon>rosids</taxon>
        <taxon>malvids</taxon>
        <taxon>Brassicales</taxon>
        <taxon>Brassicaceae</taxon>
        <taxon>Brassiceae</taxon>
        <taxon>Brassica</taxon>
    </lineage>
</organism>
<keyword evidence="3" id="KW-1185">Reference proteome</keyword>
<feature type="compositionally biased region" description="Basic residues" evidence="1">
    <location>
        <begin position="1"/>
        <end position="12"/>
    </location>
</feature>
<feature type="region of interest" description="Disordered" evidence="1">
    <location>
        <begin position="1"/>
        <end position="22"/>
    </location>
</feature>
<protein>
    <recommendedName>
        <fullName evidence="4">50S ribosomal protein 5, chloroplastic</fullName>
    </recommendedName>
</protein>
<reference evidence="2 3" key="1">
    <citation type="submission" date="2020-02" db="EMBL/GenBank/DDBJ databases">
        <authorList>
            <person name="Ma Q."/>
            <person name="Huang Y."/>
            <person name="Song X."/>
            <person name="Pei D."/>
        </authorList>
    </citation>
    <scope>NUCLEOTIDE SEQUENCE [LARGE SCALE GENOMIC DNA]</scope>
    <source>
        <strain evidence="2">Sxm20200214</strain>
        <tissue evidence="2">Leaf</tissue>
    </source>
</reference>
<gene>
    <name evidence="2" type="ORF">Bca52824_082279</name>
</gene>
<dbReference type="Proteomes" id="UP000886595">
    <property type="component" value="Unassembled WGS sequence"/>
</dbReference>